<dbReference type="InterPro" id="IPR025303">
    <property type="entry name" value="PdaC"/>
</dbReference>
<comment type="caution">
    <text evidence="3">The sequence shown here is derived from an EMBL/GenBank/DDBJ whole genome shotgun (WGS) entry which is preliminary data.</text>
</comment>
<protein>
    <recommendedName>
        <fullName evidence="2">Deacetylase PdaC domain-containing protein</fullName>
    </recommendedName>
</protein>
<evidence type="ECO:0000313" key="3">
    <source>
        <dbReference type="EMBL" id="KLE33938.1"/>
    </source>
</evidence>
<feature type="domain" description="Deacetylase PdaC" evidence="2">
    <location>
        <begin position="47"/>
        <end position="137"/>
    </location>
</feature>
<dbReference type="Proteomes" id="UP000053464">
    <property type="component" value="Unassembled WGS sequence"/>
</dbReference>
<gene>
    <name evidence="3" type="ORF">AAW00_12080</name>
</gene>
<dbReference type="EMBL" id="LBHB01000003">
    <property type="protein sequence ID" value="KLE33938.1"/>
    <property type="molecule type" value="Genomic_DNA"/>
</dbReference>
<dbReference type="Gene3D" id="3.30.565.40">
    <property type="entry name" value="Fervidobacterium nodosum Rt17-B1 like"/>
    <property type="match status" value="1"/>
</dbReference>
<proteinExistence type="predicted"/>
<organism evidence="3 4">
    <name type="scientific">Aurantiacibacter luteus</name>
    <dbReference type="NCBI Taxonomy" id="1581420"/>
    <lineage>
        <taxon>Bacteria</taxon>
        <taxon>Pseudomonadati</taxon>
        <taxon>Pseudomonadota</taxon>
        <taxon>Alphaproteobacteria</taxon>
        <taxon>Sphingomonadales</taxon>
        <taxon>Erythrobacteraceae</taxon>
        <taxon>Aurantiacibacter</taxon>
    </lineage>
</organism>
<dbReference type="PATRIC" id="fig|1581420.6.peg.2469"/>
<sequence length="264" mass="28817">MAASLGGCDRLFGTAPDPVATPSPSAAPTPSASAAATASVDGAKQVREETDTFLFEYSWPTEAGEIPALAQWLQTRLDRKREQLANDARRGREAARGNGFPFNQYSSDTKWTVVADIPGWLSMSAELSSYEGGAHGNFGYDTMVWDKTRNVALEPIGFFTSAEALDGVLGERLCEELNAERARRRRDAVPEGTDDLFNACVTPDETNVLLGSESGEKFDRIGIQIAPYIAGPWAEGTYDFSFDVDDDILAIVRPEYREAFAQRN</sequence>
<feature type="compositionally biased region" description="Low complexity" evidence="1">
    <location>
        <begin position="28"/>
        <end position="41"/>
    </location>
</feature>
<keyword evidence="4" id="KW-1185">Reference proteome</keyword>
<name>A0A0G9MXE3_9SPHN</name>
<evidence type="ECO:0000259" key="2">
    <source>
        <dbReference type="Pfam" id="PF13739"/>
    </source>
</evidence>
<feature type="region of interest" description="Disordered" evidence="1">
    <location>
        <begin position="14"/>
        <end position="43"/>
    </location>
</feature>
<dbReference type="STRING" id="1581420.AAW00_12080"/>
<reference evidence="3 4" key="1">
    <citation type="submission" date="2015-04" db="EMBL/GenBank/DDBJ databases">
        <title>The draft genome sequence of Erythrobacter luteus KA37.</title>
        <authorList>
            <person name="Zhuang L."/>
            <person name="Liu Y."/>
            <person name="Shao Z."/>
        </authorList>
    </citation>
    <scope>NUCLEOTIDE SEQUENCE [LARGE SCALE GENOMIC DNA]</scope>
    <source>
        <strain evidence="3 4">KA37</strain>
    </source>
</reference>
<evidence type="ECO:0000256" key="1">
    <source>
        <dbReference type="SAM" id="MobiDB-lite"/>
    </source>
</evidence>
<evidence type="ECO:0000313" key="4">
    <source>
        <dbReference type="Proteomes" id="UP000053464"/>
    </source>
</evidence>
<dbReference type="Pfam" id="PF13739">
    <property type="entry name" value="PdaC"/>
    <property type="match status" value="1"/>
</dbReference>
<dbReference type="AlphaFoldDB" id="A0A0G9MXE3"/>
<accession>A0A0G9MXE3</accession>